<reference evidence="1" key="1">
    <citation type="submission" date="2020-03" db="EMBL/GenBank/DDBJ databases">
        <title>The deep terrestrial virosphere.</title>
        <authorList>
            <person name="Holmfeldt K."/>
            <person name="Nilsson E."/>
            <person name="Simone D."/>
            <person name="Lopez-Fernandez M."/>
            <person name="Wu X."/>
            <person name="de Brujin I."/>
            <person name="Lundin D."/>
            <person name="Andersson A."/>
            <person name="Bertilsson S."/>
            <person name="Dopson M."/>
        </authorList>
    </citation>
    <scope>NUCLEOTIDE SEQUENCE</scope>
    <source>
        <strain evidence="1">MM415A02587</strain>
    </source>
</reference>
<proteinExistence type="predicted"/>
<gene>
    <name evidence="1" type="ORF">MM415A02587_0009</name>
</gene>
<evidence type="ECO:0000313" key="1">
    <source>
        <dbReference type="EMBL" id="QJA72843.1"/>
    </source>
</evidence>
<sequence length="78" mass="9249">MRELRIIESDRGYVLVSEYWETDDRKETDYIPIEDVNGEDDCMKRLLEAVAEHFGYSYNKYGKNNINVTFDKPGHKVE</sequence>
<dbReference type="AlphaFoldDB" id="A0A6M3JSA1"/>
<organism evidence="1">
    <name type="scientific">viral metagenome</name>
    <dbReference type="NCBI Taxonomy" id="1070528"/>
    <lineage>
        <taxon>unclassified sequences</taxon>
        <taxon>metagenomes</taxon>
        <taxon>organismal metagenomes</taxon>
    </lineage>
</organism>
<protein>
    <submittedName>
        <fullName evidence="1">Uncharacterized protein</fullName>
    </submittedName>
</protein>
<dbReference type="EMBL" id="MT141982">
    <property type="protein sequence ID" value="QJA72843.1"/>
    <property type="molecule type" value="Genomic_DNA"/>
</dbReference>
<accession>A0A6M3JSA1</accession>
<name>A0A6M3JSA1_9ZZZZ</name>